<proteinExistence type="predicted"/>
<evidence type="ECO:0000256" key="1">
    <source>
        <dbReference type="SAM" id="MobiDB-lite"/>
    </source>
</evidence>
<organism evidence="2 3">
    <name type="scientific">Olpidium bornovanus</name>
    <dbReference type="NCBI Taxonomy" id="278681"/>
    <lineage>
        <taxon>Eukaryota</taxon>
        <taxon>Fungi</taxon>
        <taxon>Fungi incertae sedis</taxon>
        <taxon>Olpidiomycota</taxon>
        <taxon>Olpidiomycotina</taxon>
        <taxon>Olpidiomycetes</taxon>
        <taxon>Olpidiales</taxon>
        <taxon>Olpidiaceae</taxon>
        <taxon>Olpidium</taxon>
    </lineage>
</organism>
<accession>A0A8H8A293</accession>
<evidence type="ECO:0000313" key="3">
    <source>
        <dbReference type="Proteomes" id="UP000673691"/>
    </source>
</evidence>
<evidence type="ECO:0000313" key="2">
    <source>
        <dbReference type="EMBL" id="KAG5463621.1"/>
    </source>
</evidence>
<dbReference type="EMBL" id="JAEFCI010000340">
    <property type="protein sequence ID" value="KAG5463621.1"/>
    <property type="molecule type" value="Genomic_DNA"/>
</dbReference>
<dbReference type="Proteomes" id="UP000673691">
    <property type="component" value="Unassembled WGS sequence"/>
</dbReference>
<name>A0A8H8A293_9FUNG</name>
<reference evidence="2 3" key="1">
    <citation type="journal article" name="Sci. Rep.">
        <title>Genome-scale phylogenetic analyses confirm Olpidium as the closest living zoosporic fungus to the non-flagellated, terrestrial fungi.</title>
        <authorList>
            <person name="Chang Y."/>
            <person name="Rochon D."/>
            <person name="Sekimoto S."/>
            <person name="Wang Y."/>
            <person name="Chovatia M."/>
            <person name="Sandor L."/>
            <person name="Salamov A."/>
            <person name="Grigoriev I.V."/>
            <person name="Stajich J.E."/>
            <person name="Spatafora J.W."/>
        </authorList>
    </citation>
    <scope>NUCLEOTIDE SEQUENCE [LARGE SCALE GENOMIC DNA]</scope>
    <source>
        <strain evidence="2">S191</strain>
    </source>
</reference>
<feature type="region of interest" description="Disordered" evidence="1">
    <location>
        <begin position="99"/>
        <end position="166"/>
    </location>
</feature>
<gene>
    <name evidence="2" type="ORF">BJ554DRAFT_6015</name>
</gene>
<protein>
    <submittedName>
        <fullName evidence="2">Uncharacterized protein</fullName>
    </submittedName>
</protein>
<keyword evidence="3" id="KW-1185">Reference proteome</keyword>
<comment type="caution">
    <text evidence="2">The sequence shown here is derived from an EMBL/GenBank/DDBJ whole genome shotgun (WGS) entry which is preliminary data.</text>
</comment>
<feature type="compositionally biased region" description="Gly residues" evidence="1">
    <location>
        <begin position="141"/>
        <end position="150"/>
    </location>
</feature>
<sequence length="190" mass="20361">MKRSPGHVLGVSAESARFVQIAPRFEADGTNSKPGGNLAYPSLSHKAPLGYKAQPVGGFDRGCNVLLPWPFAAHDNGDTTTAAASSEFAGFAEFAGFRRDSQGSRGKPRRLAVVRGAGPATTSPGRGAYRRRRPRGKGLRPGKGAAGRAGRGTSESNPAGPEPLRRNKFGQQKRFFFFLFFFFFSGNPFP</sequence>
<dbReference type="AlphaFoldDB" id="A0A8H8A293"/>
<feature type="compositionally biased region" description="Basic residues" evidence="1">
    <location>
        <begin position="128"/>
        <end position="140"/>
    </location>
</feature>